<dbReference type="InterPro" id="IPR036388">
    <property type="entry name" value="WH-like_DNA-bd_sf"/>
</dbReference>
<dbReference type="OrthoDB" id="9803714at2"/>
<evidence type="ECO:0000259" key="5">
    <source>
        <dbReference type="PROSITE" id="PS50931"/>
    </source>
</evidence>
<dbReference type="FunFam" id="1.10.10.10:FF:000001">
    <property type="entry name" value="LysR family transcriptional regulator"/>
    <property type="match status" value="1"/>
</dbReference>
<dbReference type="RefSeq" id="WP_118333069.1">
    <property type="nucleotide sequence ID" value="NZ_AP025567.1"/>
</dbReference>
<dbReference type="InterPro" id="IPR036390">
    <property type="entry name" value="WH_DNA-bd_sf"/>
</dbReference>
<feature type="domain" description="HTH lysR-type" evidence="5">
    <location>
        <begin position="1"/>
        <end position="58"/>
    </location>
</feature>
<evidence type="ECO:0000256" key="2">
    <source>
        <dbReference type="ARBA" id="ARBA00023015"/>
    </source>
</evidence>
<dbReference type="EMBL" id="QRMS01000001">
    <property type="protein sequence ID" value="RHJ89043.1"/>
    <property type="molecule type" value="Genomic_DNA"/>
</dbReference>
<dbReference type="Proteomes" id="UP000284841">
    <property type="component" value="Unassembled WGS sequence"/>
</dbReference>
<evidence type="ECO:0000313" key="7">
    <source>
        <dbReference type="Proteomes" id="UP000284841"/>
    </source>
</evidence>
<sequence length="313" mass="36144">MDIRQLQYFVQVADCGSYSLASQQLFVSQPALSKAIKSIEDEMGFKFFYTYQRKQKLTDAGQSFYEKTVNFLESYDVLINTTYLDAGVDKGHLNVGLSIMGGPALFSHLLPTFKEKYPQITVSIMEKETNMLKEEILKKNLDLAFIDLYHIKNPEDTDNFEIFKIAASEIVIVASRENEVAQLKELQYSALNNRNLILFNDGHEYSGQVRNDMKLMGVKPNVVLSSTQWDFIMDMVANDIGIVLCPYYIYKKYDNPKICCIPLDEKMGRREIGIIVRKENYRTRACMKFLEYATDPASYDGIQNLFPYKEEQR</sequence>
<dbReference type="GO" id="GO:0005829">
    <property type="term" value="C:cytosol"/>
    <property type="evidence" value="ECO:0007669"/>
    <property type="project" value="TreeGrafter"/>
</dbReference>
<dbReference type="AlphaFoldDB" id="A0A415E5J5"/>
<accession>A0A415E5J5</accession>
<dbReference type="SUPFAM" id="SSF53850">
    <property type="entry name" value="Periplasmic binding protein-like II"/>
    <property type="match status" value="1"/>
</dbReference>
<dbReference type="PROSITE" id="PS50931">
    <property type="entry name" value="HTH_LYSR"/>
    <property type="match status" value="1"/>
</dbReference>
<dbReference type="Pfam" id="PF03466">
    <property type="entry name" value="LysR_substrate"/>
    <property type="match status" value="1"/>
</dbReference>
<comment type="similarity">
    <text evidence="1">Belongs to the LysR transcriptional regulatory family.</text>
</comment>
<organism evidence="6 7">
    <name type="scientific">Emergencia timonensis</name>
    <dbReference type="NCBI Taxonomy" id="1776384"/>
    <lineage>
        <taxon>Bacteria</taxon>
        <taxon>Bacillati</taxon>
        <taxon>Bacillota</taxon>
        <taxon>Clostridia</taxon>
        <taxon>Peptostreptococcales</taxon>
        <taxon>Anaerovoracaceae</taxon>
        <taxon>Emergencia</taxon>
    </lineage>
</organism>
<keyword evidence="4" id="KW-0804">Transcription</keyword>
<dbReference type="SUPFAM" id="SSF46785">
    <property type="entry name" value="Winged helix' DNA-binding domain"/>
    <property type="match status" value="1"/>
</dbReference>
<evidence type="ECO:0000313" key="6">
    <source>
        <dbReference type="EMBL" id="RHJ89043.1"/>
    </source>
</evidence>
<proteinExistence type="inferred from homology"/>
<gene>
    <name evidence="6" type="ORF">DW099_00250</name>
</gene>
<dbReference type="Gene3D" id="1.10.10.10">
    <property type="entry name" value="Winged helix-like DNA-binding domain superfamily/Winged helix DNA-binding domain"/>
    <property type="match status" value="1"/>
</dbReference>
<dbReference type="GO" id="GO:0003677">
    <property type="term" value="F:DNA binding"/>
    <property type="evidence" value="ECO:0007669"/>
    <property type="project" value="UniProtKB-KW"/>
</dbReference>
<dbReference type="GO" id="GO:0003700">
    <property type="term" value="F:DNA-binding transcription factor activity"/>
    <property type="evidence" value="ECO:0007669"/>
    <property type="project" value="InterPro"/>
</dbReference>
<keyword evidence="3" id="KW-0238">DNA-binding</keyword>
<protein>
    <submittedName>
        <fullName evidence="6">LysR family transcriptional regulator</fullName>
    </submittedName>
</protein>
<keyword evidence="7" id="KW-1185">Reference proteome</keyword>
<name>A0A415E5J5_9FIRM</name>
<comment type="caution">
    <text evidence="6">The sequence shown here is derived from an EMBL/GenBank/DDBJ whole genome shotgun (WGS) entry which is preliminary data.</text>
</comment>
<dbReference type="Gene3D" id="3.40.190.290">
    <property type="match status" value="1"/>
</dbReference>
<dbReference type="InterPro" id="IPR050950">
    <property type="entry name" value="HTH-type_LysR_regulators"/>
</dbReference>
<keyword evidence="2" id="KW-0805">Transcription regulation</keyword>
<dbReference type="Pfam" id="PF00126">
    <property type="entry name" value="HTH_1"/>
    <property type="match status" value="1"/>
</dbReference>
<evidence type="ECO:0000256" key="1">
    <source>
        <dbReference type="ARBA" id="ARBA00009437"/>
    </source>
</evidence>
<evidence type="ECO:0000256" key="4">
    <source>
        <dbReference type="ARBA" id="ARBA00023163"/>
    </source>
</evidence>
<dbReference type="InterPro" id="IPR005119">
    <property type="entry name" value="LysR_subst-bd"/>
</dbReference>
<dbReference type="STRING" id="1776384.GCA_900086585_02272"/>
<dbReference type="PANTHER" id="PTHR30419">
    <property type="entry name" value="HTH-TYPE TRANSCRIPTIONAL REGULATOR YBHD"/>
    <property type="match status" value="1"/>
</dbReference>
<dbReference type="InterPro" id="IPR000847">
    <property type="entry name" value="LysR_HTH_N"/>
</dbReference>
<evidence type="ECO:0000256" key="3">
    <source>
        <dbReference type="ARBA" id="ARBA00023125"/>
    </source>
</evidence>
<dbReference type="PANTHER" id="PTHR30419:SF8">
    <property type="entry name" value="NITROGEN ASSIMILATION TRANSCRIPTIONAL ACTIVATOR-RELATED"/>
    <property type="match status" value="1"/>
</dbReference>
<reference evidence="6 7" key="1">
    <citation type="submission" date="2018-08" db="EMBL/GenBank/DDBJ databases">
        <title>A genome reference for cultivated species of the human gut microbiota.</title>
        <authorList>
            <person name="Zou Y."/>
            <person name="Xue W."/>
            <person name="Luo G."/>
        </authorList>
    </citation>
    <scope>NUCLEOTIDE SEQUENCE [LARGE SCALE GENOMIC DNA]</scope>
    <source>
        <strain evidence="6 7">AM07-24</strain>
    </source>
</reference>